<feature type="region of interest" description="Disordered" evidence="1">
    <location>
        <begin position="861"/>
        <end position="889"/>
    </location>
</feature>
<keyword evidence="2" id="KW-1133">Transmembrane helix</keyword>
<protein>
    <recommendedName>
        <fullName evidence="7">Glycosyltransferase</fullName>
    </recommendedName>
</protein>
<feature type="compositionally biased region" description="Low complexity" evidence="1">
    <location>
        <begin position="1059"/>
        <end position="1089"/>
    </location>
</feature>
<keyword evidence="6" id="KW-1185">Reference proteome</keyword>
<dbReference type="InterPro" id="IPR045402">
    <property type="entry name" value="GAP1-N2"/>
</dbReference>
<feature type="compositionally biased region" description="Polar residues" evidence="1">
    <location>
        <begin position="1046"/>
        <end position="1057"/>
    </location>
</feature>
<dbReference type="Pfam" id="PF20013">
    <property type="entry name" value="GAP1-N2"/>
    <property type="match status" value="1"/>
</dbReference>
<evidence type="ECO:0000256" key="2">
    <source>
        <dbReference type="SAM" id="Phobius"/>
    </source>
</evidence>
<dbReference type="Proteomes" id="UP001597233">
    <property type="component" value="Unassembled WGS sequence"/>
</dbReference>
<evidence type="ECO:0000259" key="3">
    <source>
        <dbReference type="Pfam" id="PF20013"/>
    </source>
</evidence>
<feature type="compositionally biased region" description="Basic and acidic residues" evidence="1">
    <location>
        <begin position="710"/>
        <end position="730"/>
    </location>
</feature>
<feature type="compositionally biased region" description="Low complexity" evidence="1">
    <location>
        <begin position="995"/>
        <end position="1040"/>
    </location>
</feature>
<feature type="compositionally biased region" description="Polar residues" evidence="1">
    <location>
        <begin position="908"/>
        <end position="933"/>
    </location>
</feature>
<evidence type="ECO:0000256" key="1">
    <source>
        <dbReference type="SAM" id="MobiDB-lite"/>
    </source>
</evidence>
<dbReference type="RefSeq" id="WP_347326506.1">
    <property type="nucleotide sequence ID" value="NZ_JBCGUH010000012.1"/>
</dbReference>
<evidence type="ECO:0000313" key="6">
    <source>
        <dbReference type="Proteomes" id="UP001597233"/>
    </source>
</evidence>
<keyword evidence="2" id="KW-0812">Transmembrane</keyword>
<organism evidence="5 6">
    <name type="scientific">Paenibacillus wenxiniae</name>
    <dbReference type="NCBI Taxonomy" id="1636843"/>
    <lineage>
        <taxon>Bacteria</taxon>
        <taxon>Bacillati</taxon>
        <taxon>Bacillota</taxon>
        <taxon>Bacilli</taxon>
        <taxon>Bacillales</taxon>
        <taxon>Paenibacillaceae</taxon>
        <taxon>Paenibacillus</taxon>
    </lineage>
</organism>
<dbReference type="EMBL" id="JBHUEH010000023">
    <property type="protein sequence ID" value="MFD1887132.1"/>
    <property type="molecule type" value="Genomic_DNA"/>
</dbReference>
<gene>
    <name evidence="5" type="ORF">ACFSC9_16690</name>
</gene>
<feature type="domain" description="GTPase-associated protein 1 middle" evidence="4">
    <location>
        <begin position="162"/>
        <end position="264"/>
    </location>
</feature>
<reference evidence="6" key="1">
    <citation type="journal article" date="2019" name="Int. J. Syst. Evol. Microbiol.">
        <title>The Global Catalogue of Microorganisms (GCM) 10K type strain sequencing project: providing services to taxonomists for standard genome sequencing and annotation.</title>
        <authorList>
            <consortium name="The Broad Institute Genomics Platform"/>
            <consortium name="The Broad Institute Genome Sequencing Center for Infectious Disease"/>
            <person name="Wu L."/>
            <person name="Ma J."/>
        </authorList>
    </citation>
    <scope>NUCLEOTIDE SEQUENCE [LARGE SCALE GENOMIC DNA]</scope>
    <source>
        <strain evidence="6">CCUG 54950</strain>
    </source>
</reference>
<feature type="region of interest" description="Disordered" evidence="1">
    <location>
        <begin position="989"/>
        <end position="1094"/>
    </location>
</feature>
<comment type="caution">
    <text evidence="5">The sequence shown here is derived from an EMBL/GenBank/DDBJ whole genome shotgun (WGS) entry which is preliminary data.</text>
</comment>
<feature type="compositionally biased region" description="Low complexity" evidence="1">
    <location>
        <begin position="861"/>
        <end position="878"/>
    </location>
</feature>
<evidence type="ECO:0000313" key="5">
    <source>
        <dbReference type="EMBL" id="MFD1887132.1"/>
    </source>
</evidence>
<proteinExistence type="predicted"/>
<evidence type="ECO:0000259" key="4">
    <source>
        <dbReference type="Pfam" id="PF20014"/>
    </source>
</evidence>
<dbReference type="InterPro" id="IPR045401">
    <property type="entry name" value="GAP1-M"/>
</dbReference>
<feature type="region of interest" description="Disordered" evidence="1">
    <location>
        <begin position="908"/>
        <end position="948"/>
    </location>
</feature>
<feature type="transmembrane region" description="Helical" evidence="2">
    <location>
        <begin position="803"/>
        <end position="825"/>
    </location>
</feature>
<name>A0ABW4RLX3_9BACL</name>
<feature type="domain" description="GTPase-associated protein 1 N-terminal" evidence="3">
    <location>
        <begin position="8"/>
        <end position="146"/>
    </location>
</feature>
<sequence>MNLVSDARIQQQLYTREKNGIFRTTEGYDTVARSPGLDLSFIKKNIHPLCAYDAPTELQAQGEKDASLYPAALQLVRLDNRDLVLGQSVYVPTDFTGLRSAFFTHNYVIPAVRGEEWVHHYDRWLHADFREQYDTEQGAELDELEEVPVRPSIPVLNPQAVLTELGLDETLFRQLLGAVMSAIHRHRKVYISLNVPVRDLPVQANRLLHVLMLALPYAFRRRLGFTTYAKEPESRKGMQILFVESGSIRAGDRNLEREYIFDLSSGRIQAAQAGKAGQLYIDYAWQHLTRPDQLKQLQEFADHGQAGIDAASEALPDPAQYDEWTMLYRVEQGDESLYSSHRAQILQTLLRHLRPEGALETAMRLNDLFLSRFDREFDRVRAGEVPETAVASAFADYYEIDPQHTGRKIVNYFVLAIHSAVSRQQGTDVQALYALLEKYPPLYEEFLKFVGGQPKLAAQLLTPLIERKFRQAASVEDVIRLTAEWGSRYPQLLELDDYRLQAGQAFMEALRGSRDMLAAASEVFRLLDRLESGKQPDVNEQAWRQSGIGEQMRVVTERILLSELEWSTLTRSRLLQADFLGYPLPSDEDPSRAERRLNGKKRALQLLYCWFDDSATSMDVDWIEEMDKLPPAEKDEVQKLGRSWLGEDIRNGRFERLPVAFAYSSTVNDLDYSTLVDEVRKQAPSPQTMYDFFAWSDGQPAFMISNDGATGERRRERTTERSNDRNRETTGSRGLSGKPRFVPAYEAAILSYFRKHDREAFRRSPLKQGALANKPALAAVYDRARDELATPWQKWLRRNRRRMPMLIIAGLLGLGAIGGLSVYFVNVFGGNQTVATVPQTTPQPTPVINPDELPDILVTLSSSRSSSGTSSDSNGQSSNADNAGTNGSTASNAVAAASAAPTITLVSSSATGTTDNGASTSNSVDTGSDSGSANDAAGTTDKQNSQNGTERARLVFHFKMMEPCVAFEPKKATLLLKDGQQINYEKLDPQLSCGTSESAESTDSESGSTSSNDRSTSSETSKGTEVGSTSSTKGTSSSTTDKMDASGTSSNSATDKTNSSDPASSSTGGSSGATDQAGSSSSTADTSGSENSVQAPASLELTAAELQQVYPYEVSLALPAGTNTNNLQSIRIGAQQYIITTLSGTTTDTTTDTTTN</sequence>
<evidence type="ECO:0008006" key="7">
    <source>
        <dbReference type="Google" id="ProtNLM"/>
    </source>
</evidence>
<keyword evidence="2" id="KW-0472">Membrane</keyword>
<accession>A0ABW4RLX3</accession>
<feature type="region of interest" description="Disordered" evidence="1">
    <location>
        <begin position="704"/>
        <end position="737"/>
    </location>
</feature>
<dbReference type="Pfam" id="PF20014">
    <property type="entry name" value="GAP1-M"/>
    <property type="match status" value="1"/>
</dbReference>